<protein>
    <submittedName>
        <fullName evidence="1">Uncharacterized protein</fullName>
    </submittedName>
</protein>
<evidence type="ECO:0000313" key="1">
    <source>
        <dbReference type="EMBL" id="MBW6396048.1"/>
    </source>
</evidence>
<evidence type="ECO:0000313" key="2">
    <source>
        <dbReference type="Proteomes" id="UP000724268"/>
    </source>
</evidence>
<name>A0ABS7A184_9DEIN</name>
<organism evidence="1 2">
    <name type="scientific">Thermus brevis</name>
    <dbReference type="NCBI Taxonomy" id="2862456"/>
    <lineage>
        <taxon>Bacteria</taxon>
        <taxon>Thermotogati</taxon>
        <taxon>Deinococcota</taxon>
        <taxon>Deinococci</taxon>
        <taxon>Thermales</taxon>
        <taxon>Thermaceae</taxon>
        <taxon>Thermus</taxon>
    </lineage>
</organism>
<keyword evidence="2" id="KW-1185">Reference proteome</keyword>
<dbReference type="Proteomes" id="UP000724268">
    <property type="component" value="Unassembled WGS sequence"/>
</dbReference>
<gene>
    <name evidence="1" type="ORF">KZX47_12930</name>
</gene>
<comment type="caution">
    <text evidence="1">The sequence shown here is derived from an EMBL/GenBank/DDBJ whole genome shotgun (WGS) entry which is preliminary data.</text>
</comment>
<sequence>MEEFLRLLEEASVVRVDGTGQYYLLRHPEVGWRLYQKGIEAAFPKVAALTLAEGEKALYWAPEFRVPLPEVA</sequence>
<proteinExistence type="predicted"/>
<reference evidence="1 2" key="1">
    <citation type="submission" date="2021-07" db="EMBL/GenBank/DDBJ databases">
        <title>Thermus aquaticus gen. n. and sp. n., a nonsporulating extreme thermophile.</title>
        <authorList>
            <person name="Hu C.-J."/>
            <person name="Li W.-J."/>
            <person name="Xian W.-D."/>
        </authorList>
    </citation>
    <scope>NUCLEOTIDE SEQUENCE [LARGE SCALE GENOMIC DNA]</scope>
    <source>
        <strain evidence="1 2">SYSU G05001</strain>
    </source>
</reference>
<dbReference type="EMBL" id="JAHXRS010000030">
    <property type="protein sequence ID" value="MBW6396048.1"/>
    <property type="molecule type" value="Genomic_DNA"/>
</dbReference>
<accession>A0ABS7A184</accession>